<feature type="compositionally biased region" description="Acidic residues" evidence="5">
    <location>
        <begin position="560"/>
        <end position="572"/>
    </location>
</feature>
<feature type="region of interest" description="Disordered" evidence="5">
    <location>
        <begin position="768"/>
        <end position="808"/>
    </location>
</feature>
<dbReference type="EMBL" id="MU858072">
    <property type="protein sequence ID" value="KAK4216060.1"/>
    <property type="molecule type" value="Genomic_DNA"/>
</dbReference>
<name>A0AAN6YCG3_9PEZI</name>
<keyword evidence="8" id="KW-1185">Reference proteome</keyword>
<dbReference type="GO" id="GO:0008270">
    <property type="term" value="F:zinc ion binding"/>
    <property type="evidence" value="ECO:0007669"/>
    <property type="project" value="UniProtKB-KW"/>
</dbReference>
<feature type="region of interest" description="Disordered" evidence="5">
    <location>
        <begin position="381"/>
        <end position="516"/>
    </location>
</feature>
<feature type="region of interest" description="Disordered" evidence="5">
    <location>
        <begin position="107"/>
        <end position="185"/>
    </location>
</feature>
<feature type="compositionally biased region" description="Basic residues" evidence="5">
    <location>
        <begin position="651"/>
        <end position="668"/>
    </location>
</feature>
<proteinExistence type="predicted"/>
<feature type="compositionally biased region" description="Polar residues" evidence="5">
    <location>
        <begin position="475"/>
        <end position="501"/>
    </location>
</feature>
<accession>A0AAN6YCG3</accession>
<evidence type="ECO:0000256" key="4">
    <source>
        <dbReference type="PROSITE-ProRule" id="PRU00146"/>
    </source>
</evidence>
<sequence>MSGDQQASSFGDPNAQPPTPKQTPTSSVFPSSVFETPKNNQGRFDESGGWTPRFAEEYSVFNTTPGNLRGTQGPFPEFVPASPFTPISANQKRPLSAEGLAVEIASHANHFSPNPNLLPPVEPSRQLGSSPSPVFKTPTTNRSVATTEPSSPTVERSKKKARHNTADQESQGQTATPPPTARKGERKLAPKLDTGAMQNDHGFGQPDFMGTPRQGGMGNFVTTPSDMFGYPMSAPATASGFTSQRPFWDDPNMAGMDIDFSTNGNNGFQNQNQAGQGTMEAVQWRSNQVFQGAGLLEGQNQEGVSTSELDRTFVSQARLQSLVSSSMDQSLFVANFPTSADDPFGISNGGGVDPGLLFSRPQSSNLHASFNMSIQMQDAAEMSVSQGAPVSQQGSMARTELRRSASAKDVSRGKQKQAPASSPIKPSARPGLSRSFSENRGRRSVGRSSLPTLAPAPRPQSQLVGNAGVGANRPVVSQPTRPSGRSSPLKNQHQRLSSLSSIPEMPGPRTRTEAKFTIDANGRARVETTIVVEDDGPPTVRKRHSALPTVSLRHHQWTSTDDDDSSSTDDEPIIIPSRNTSFALPDPRKPSTTHPFHNSQRSISERSTTSHSSFRGGSQDDYDSDQETLRNDITPTGNKPSGDAASELRKLRQKRPRPLSASKRRHRLLSGDQGPPSTTAGFAGHYPGHNTTSPTTLTDTSLPTPSSSDSRIQRIRCVCNRPDVDRGDDFLVQCNSCEMQLHGRCVNMTEPNPTSMYICAFCADTPNARSRPRVGSSRNSGRRMSGPMGPPNSLTSPLAHKSGFKYFR</sequence>
<dbReference type="InterPro" id="IPR019786">
    <property type="entry name" value="Zinc_finger_PHD-type_CS"/>
</dbReference>
<reference evidence="7" key="1">
    <citation type="journal article" date="2023" name="Mol. Phylogenet. Evol.">
        <title>Genome-scale phylogeny and comparative genomics of the fungal order Sordariales.</title>
        <authorList>
            <person name="Hensen N."/>
            <person name="Bonometti L."/>
            <person name="Westerberg I."/>
            <person name="Brannstrom I.O."/>
            <person name="Guillou S."/>
            <person name="Cros-Aarteil S."/>
            <person name="Calhoun S."/>
            <person name="Haridas S."/>
            <person name="Kuo A."/>
            <person name="Mondo S."/>
            <person name="Pangilinan J."/>
            <person name="Riley R."/>
            <person name="LaButti K."/>
            <person name="Andreopoulos B."/>
            <person name="Lipzen A."/>
            <person name="Chen C."/>
            <person name="Yan M."/>
            <person name="Daum C."/>
            <person name="Ng V."/>
            <person name="Clum A."/>
            <person name="Steindorff A."/>
            <person name="Ohm R.A."/>
            <person name="Martin F."/>
            <person name="Silar P."/>
            <person name="Natvig D.O."/>
            <person name="Lalanne C."/>
            <person name="Gautier V."/>
            <person name="Ament-Velasquez S.L."/>
            <person name="Kruys A."/>
            <person name="Hutchinson M.I."/>
            <person name="Powell A.J."/>
            <person name="Barry K."/>
            <person name="Miller A.N."/>
            <person name="Grigoriev I.V."/>
            <person name="Debuchy R."/>
            <person name="Gladieux P."/>
            <person name="Hiltunen Thoren M."/>
            <person name="Johannesson H."/>
        </authorList>
    </citation>
    <scope>NUCLEOTIDE SEQUENCE</scope>
    <source>
        <strain evidence="7">PSN293</strain>
    </source>
</reference>
<feature type="domain" description="PHD-type" evidence="6">
    <location>
        <begin position="714"/>
        <end position="765"/>
    </location>
</feature>
<dbReference type="InterPro" id="IPR019787">
    <property type="entry name" value="Znf_PHD-finger"/>
</dbReference>
<feature type="compositionally biased region" description="Low complexity" evidence="5">
    <location>
        <begin position="601"/>
        <end position="613"/>
    </location>
</feature>
<feature type="compositionally biased region" description="Low complexity" evidence="5">
    <location>
        <begin position="773"/>
        <end position="787"/>
    </location>
</feature>
<gene>
    <name evidence="7" type="ORF">QBC37DRAFT_102831</name>
</gene>
<dbReference type="InterPro" id="IPR013083">
    <property type="entry name" value="Znf_RING/FYVE/PHD"/>
</dbReference>
<feature type="region of interest" description="Disordered" evidence="5">
    <location>
        <begin position="1"/>
        <end position="95"/>
    </location>
</feature>
<feature type="compositionally biased region" description="Polar residues" evidence="5">
    <location>
        <begin position="383"/>
        <end position="396"/>
    </location>
</feature>
<keyword evidence="2 4" id="KW-0863">Zinc-finger</keyword>
<feature type="compositionally biased region" description="Polar residues" evidence="5">
    <location>
        <begin position="26"/>
        <end position="42"/>
    </location>
</feature>
<dbReference type="PROSITE" id="PS50016">
    <property type="entry name" value="ZF_PHD_2"/>
    <property type="match status" value="1"/>
</dbReference>
<protein>
    <submittedName>
        <fullName evidence="7">PHD finger protein 20</fullName>
    </submittedName>
</protein>
<comment type="caution">
    <text evidence="7">The sequence shown here is derived from an EMBL/GenBank/DDBJ whole genome shotgun (WGS) entry which is preliminary data.</text>
</comment>
<dbReference type="Gene3D" id="3.30.40.10">
    <property type="entry name" value="Zinc/RING finger domain, C3HC4 (zinc finger)"/>
    <property type="match status" value="1"/>
</dbReference>
<keyword evidence="3" id="KW-0862">Zinc</keyword>
<keyword evidence="1" id="KW-0479">Metal-binding</keyword>
<feature type="region of interest" description="Disordered" evidence="5">
    <location>
        <begin position="534"/>
        <end position="709"/>
    </location>
</feature>
<dbReference type="SMART" id="SM00249">
    <property type="entry name" value="PHD"/>
    <property type="match status" value="1"/>
</dbReference>
<dbReference type="PROSITE" id="PS01359">
    <property type="entry name" value="ZF_PHD_1"/>
    <property type="match status" value="1"/>
</dbReference>
<evidence type="ECO:0000256" key="5">
    <source>
        <dbReference type="SAM" id="MobiDB-lite"/>
    </source>
</evidence>
<feature type="compositionally biased region" description="Polar residues" evidence="5">
    <location>
        <begin position="60"/>
        <end position="70"/>
    </location>
</feature>
<evidence type="ECO:0000256" key="2">
    <source>
        <dbReference type="ARBA" id="ARBA00022771"/>
    </source>
</evidence>
<reference evidence="7" key="2">
    <citation type="submission" date="2023-05" db="EMBL/GenBank/DDBJ databases">
        <authorList>
            <consortium name="Lawrence Berkeley National Laboratory"/>
            <person name="Steindorff A."/>
            <person name="Hensen N."/>
            <person name="Bonometti L."/>
            <person name="Westerberg I."/>
            <person name="Brannstrom I.O."/>
            <person name="Guillou S."/>
            <person name="Cros-Aarteil S."/>
            <person name="Calhoun S."/>
            <person name="Haridas S."/>
            <person name="Kuo A."/>
            <person name="Mondo S."/>
            <person name="Pangilinan J."/>
            <person name="Riley R."/>
            <person name="Labutti K."/>
            <person name="Andreopoulos B."/>
            <person name="Lipzen A."/>
            <person name="Chen C."/>
            <person name="Yanf M."/>
            <person name="Daum C."/>
            <person name="Ng V."/>
            <person name="Clum A."/>
            <person name="Ohm R."/>
            <person name="Martin F."/>
            <person name="Silar P."/>
            <person name="Natvig D."/>
            <person name="Lalanne C."/>
            <person name="Gautier V."/>
            <person name="Ament-Velasquez S.L."/>
            <person name="Kruys A."/>
            <person name="Hutchinson M.I."/>
            <person name="Powell A.J."/>
            <person name="Barry K."/>
            <person name="Miller A.N."/>
            <person name="Grigoriev I.V."/>
            <person name="Debuchy R."/>
            <person name="Gladieux P."/>
            <person name="Thoren M.H."/>
            <person name="Johannesson H."/>
        </authorList>
    </citation>
    <scope>NUCLEOTIDE SEQUENCE</scope>
    <source>
        <strain evidence="7">PSN293</strain>
    </source>
</reference>
<dbReference type="Pfam" id="PF00628">
    <property type="entry name" value="PHD"/>
    <property type="match status" value="1"/>
</dbReference>
<feature type="compositionally biased region" description="Polar residues" evidence="5">
    <location>
        <begin position="1"/>
        <end position="11"/>
    </location>
</feature>
<evidence type="ECO:0000259" key="6">
    <source>
        <dbReference type="PROSITE" id="PS50016"/>
    </source>
</evidence>
<feature type="compositionally biased region" description="Polar residues" evidence="5">
    <location>
        <begin position="590"/>
        <end position="600"/>
    </location>
</feature>
<dbReference type="SUPFAM" id="SSF57903">
    <property type="entry name" value="FYVE/PHD zinc finger"/>
    <property type="match status" value="1"/>
</dbReference>
<dbReference type="InterPro" id="IPR011011">
    <property type="entry name" value="Znf_FYVE_PHD"/>
</dbReference>
<organism evidence="7 8">
    <name type="scientific">Rhypophila decipiens</name>
    <dbReference type="NCBI Taxonomy" id="261697"/>
    <lineage>
        <taxon>Eukaryota</taxon>
        <taxon>Fungi</taxon>
        <taxon>Dikarya</taxon>
        <taxon>Ascomycota</taxon>
        <taxon>Pezizomycotina</taxon>
        <taxon>Sordariomycetes</taxon>
        <taxon>Sordariomycetidae</taxon>
        <taxon>Sordariales</taxon>
        <taxon>Naviculisporaceae</taxon>
        <taxon>Rhypophila</taxon>
    </lineage>
</organism>
<evidence type="ECO:0000313" key="7">
    <source>
        <dbReference type="EMBL" id="KAK4216060.1"/>
    </source>
</evidence>
<dbReference type="AlphaFoldDB" id="A0AAN6YCG3"/>
<dbReference type="Proteomes" id="UP001301769">
    <property type="component" value="Unassembled WGS sequence"/>
</dbReference>
<evidence type="ECO:0000256" key="3">
    <source>
        <dbReference type="ARBA" id="ARBA00022833"/>
    </source>
</evidence>
<feature type="compositionally biased region" description="Low complexity" evidence="5">
    <location>
        <begin position="691"/>
        <end position="709"/>
    </location>
</feature>
<feature type="compositionally biased region" description="Polar residues" evidence="5">
    <location>
        <begin position="126"/>
        <end position="154"/>
    </location>
</feature>
<dbReference type="InterPro" id="IPR001965">
    <property type="entry name" value="Znf_PHD"/>
</dbReference>
<evidence type="ECO:0000313" key="8">
    <source>
        <dbReference type="Proteomes" id="UP001301769"/>
    </source>
</evidence>
<evidence type="ECO:0000256" key="1">
    <source>
        <dbReference type="ARBA" id="ARBA00022723"/>
    </source>
</evidence>